<organism evidence="1 2">
    <name type="scientific">Curtobacterium citreum</name>
    <dbReference type="NCBI Taxonomy" id="2036"/>
    <lineage>
        <taxon>Bacteria</taxon>
        <taxon>Bacillati</taxon>
        <taxon>Actinomycetota</taxon>
        <taxon>Actinomycetes</taxon>
        <taxon>Micrococcales</taxon>
        <taxon>Microbacteriaceae</taxon>
        <taxon>Curtobacterium</taxon>
    </lineage>
</organism>
<proteinExistence type="predicted"/>
<reference evidence="1 2" key="1">
    <citation type="submission" date="2022-08" db="EMBL/GenBank/DDBJ databases">
        <title>Taxonomy of Curtobacterium flaccumfaciens.</title>
        <authorList>
            <person name="Osdaghi E."/>
            <person name="Taghavi S.M."/>
            <person name="Hamidizade M."/>
            <person name="Abachi H."/>
            <person name="Fazliarab A."/>
            <person name="Baeyen S."/>
            <person name="Portier P."/>
            <person name="Van Vaerenbergh J."/>
            <person name="Jacques M.-A."/>
        </authorList>
    </citation>
    <scope>NUCLEOTIDE SEQUENCE [LARGE SCALE GENOMIC DNA]</scope>
    <source>
        <strain evidence="1 2">LMG8786T</strain>
    </source>
</reference>
<evidence type="ECO:0000313" key="1">
    <source>
        <dbReference type="EMBL" id="MCS6522723.1"/>
    </source>
</evidence>
<evidence type="ECO:0000313" key="2">
    <source>
        <dbReference type="Proteomes" id="UP001652264"/>
    </source>
</evidence>
<accession>A0ABT2HHI4</accession>
<name>A0ABT2HHI4_9MICO</name>
<dbReference type="EMBL" id="JANVAD010000004">
    <property type="protein sequence ID" value="MCS6522723.1"/>
    <property type="molecule type" value="Genomic_DNA"/>
</dbReference>
<sequence length="99" mass="9604">MEFAVALPAVVLVLVTLAAGVVLVDRVGSMQAAAGAAARALGRGDQAAADRLVREGAPGTVATVRHADGTVCVDLVGRTGGPLSAVPLTATGCAAEAGR</sequence>
<gene>
    <name evidence="1" type="ORF">NYQ28_09110</name>
</gene>
<protein>
    <recommendedName>
        <fullName evidence="3">TadE-like protein</fullName>
    </recommendedName>
</protein>
<dbReference type="RefSeq" id="WP_167510103.1">
    <property type="nucleotide sequence ID" value="NZ_JANVAD010000004.1"/>
</dbReference>
<evidence type="ECO:0008006" key="3">
    <source>
        <dbReference type="Google" id="ProtNLM"/>
    </source>
</evidence>
<dbReference type="GeneID" id="95324689"/>
<keyword evidence="2" id="KW-1185">Reference proteome</keyword>
<dbReference type="Proteomes" id="UP001652264">
    <property type="component" value="Unassembled WGS sequence"/>
</dbReference>
<comment type="caution">
    <text evidence="1">The sequence shown here is derived from an EMBL/GenBank/DDBJ whole genome shotgun (WGS) entry which is preliminary data.</text>
</comment>